<dbReference type="Pfam" id="PF16876">
    <property type="entry name" value="Lipin_mid"/>
    <property type="match status" value="1"/>
</dbReference>
<dbReference type="SMART" id="SM00775">
    <property type="entry name" value="LNS2"/>
    <property type="match status" value="1"/>
</dbReference>
<dbReference type="InterPro" id="IPR036412">
    <property type="entry name" value="HAD-like_sf"/>
</dbReference>
<dbReference type="GO" id="GO:0005634">
    <property type="term" value="C:nucleus"/>
    <property type="evidence" value="ECO:0000318"/>
    <property type="project" value="GO_Central"/>
</dbReference>
<dbReference type="RefSeq" id="XP_003287967.1">
    <property type="nucleotide sequence ID" value="XM_003287919.1"/>
</dbReference>
<evidence type="ECO:0000313" key="7">
    <source>
        <dbReference type="EMBL" id="EGC35488.1"/>
    </source>
</evidence>
<evidence type="ECO:0000256" key="4">
    <source>
        <dbReference type="ARBA" id="ARBA00022801"/>
    </source>
</evidence>
<accession>F0ZKN0</accession>
<dbReference type="PANTHER" id="PTHR12181:SF12">
    <property type="entry name" value="PHOSPHATIDATE PHOSPHATASE"/>
    <property type="match status" value="1"/>
</dbReference>
<dbReference type="InParanoid" id="F0ZKN0"/>
<keyword evidence="4" id="KW-0378">Hydrolase</keyword>
<dbReference type="GO" id="GO:0009062">
    <property type="term" value="P:fatty acid catabolic process"/>
    <property type="evidence" value="ECO:0000318"/>
    <property type="project" value="GO_Central"/>
</dbReference>
<dbReference type="Proteomes" id="UP000001064">
    <property type="component" value="Unassembled WGS sequence"/>
</dbReference>
<evidence type="ECO:0000256" key="2">
    <source>
        <dbReference type="ARBA" id="ARBA00005476"/>
    </source>
</evidence>
<gene>
    <name evidence="7" type="ORF">DICPUDRAFT_33329</name>
</gene>
<dbReference type="InterPro" id="IPR031703">
    <property type="entry name" value="Lipin_mid"/>
</dbReference>
<name>F0ZKN0_DICPU</name>
<comment type="similarity">
    <text evidence="2">Belongs to the lipin family.</text>
</comment>
<dbReference type="OrthoDB" id="4567at2759"/>
<feature type="compositionally biased region" description="Low complexity" evidence="5">
    <location>
        <begin position="319"/>
        <end position="351"/>
    </location>
</feature>
<dbReference type="eggNOG" id="KOG2116">
    <property type="taxonomic scope" value="Eukaryota"/>
</dbReference>
<dbReference type="GO" id="GO:0019432">
    <property type="term" value="P:triglyceride biosynthetic process"/>
    <property type="evidence" value="ECO:0000318"/>
    <property type="project" value="GO_Central"/>
</dbReference>
<comment type="cofactor">
    <cofactor evidence="1">
        <name>Mg(2+)</name>
        <dbReference type="ChEBI" id="CHEBI:18420"/>
    </cofactor>
</comment>
<dbReference type="EC" id="3.1.3.4" evidence="3"/>
<evidence type="ECO:0000259" key="6">
    <source>
        <dbReference type="SMART" id="SM00775"/>
    </source>
</evidence>
<dbReference type="VEuPathDB" id="AmoebaDB:DICPUDRAFT_33329"/>
<dbReference type="Pfam" id="PF04571">
    <property type="entry name" value="Lipin_N"/>
    <property type="match status" value="1"/>
</dbReference>
<dbReference type="AlphaFoldDB" id="F0ZKN0"/>
<dbReference type="SUPFAM" id="SSF56784">
    <property type="entry name" value="HAD-like"/>
    <property type="match status" value="1"/>
</dbReference>
<dbReference type="PANTHER" id="PTHR12181">
    <property type="entry name" value="LIPIN"/>
    <property type="match status" value="1"/>
</dbReference>
<dbReference type="KEGG" id="dpp:DICPUDRAFT_33329"/>
<dbReference type="OMA" id="XIKHESS"/>
<dbReference type="InterPro" id="IPR013209">
    <property type="entry name" value="LNS2"/>
</dbReference>
<reference evidence="8" key="1">
    <citation type="journal article" date="2011" name="Genome Biol.">
        <title>Comparative genomics of the social amoebae Dictyostelium discoideum and Dictyostelium purpureum.</title>
        <authorList>
            <consortium name="US DOE Joint Genome Institute (JGI-PGF)"/>
            <person name="Sucgang R."/>
            <person name="Kuo A."/>
            <person name="Tian X."/>
            <person name="Salerno W."/>
            <person name="Parikh A."/>
            <person name="Feasley C.L."/>
            <person name="Dalin E."/>
            <person name="Tu H."/>
            <person name="Huang E."/>
            <person name="Barry K."/>
            <person name="Lindquist E."/>
            <person name="Shapiro H."/>
            <person name="Bruce D."/>
            <person name="Schmutz J."/>
            <person name="Salamov A."/>
            <person name="Fey P."/>
            <person name="Gaudet P."/>
            <person name="Anjard C."/>
            <person name="Babu M.M."/>
            <person name="Basu S."/>
            <person name="Bushmanova Y."/>
            <person name="van der Wel H."/>
            <person name="Katoh-Kurasawa M."/>
            <person name="Dinh C."/>
            <person name="Coutinho P.M."/>
            <person name="Saito T."/>
            <person name="Elias M."/>
            <person name="Schaap P."/>
            <person name="Kay R.R."/>
            <person name="Henrissat B."/>
            <person name="Eichinger L."/>
            <person name="Rivero F."/>
            <person name="Putnam N.H."/>
            <person name="West C.M."/>
            <person name="Loomis W.F."/>
            <person name="Chisholm R.L."/>
            <person name="Shaulsky G."/>
            <person name="Strassmann J.E."/>
            <person name="Queller D.C."/>
            <person name="Kuspa A."/>
            <person name="Grigoriev I.V."/>
        </authorList>
    </citation>
    <scope>NUCLEOTIDE SEQUENCE [LARGE SCALE GENOMIC DNA]</scope>
    <source>
        <strain evidence="8">QSDP1</strain>
    </source>
</reference>
<dbReference type="EMBL" id="GL871058">
    <property type="protein sequence ID" value="EGC35488.1"/>
    <property type="molecule type" value="Genomic_DNA"/>
</dbReference>
<dbReference type="STRING" id="5786.F0ZKN0"/>
<evidence type="ECO:0000256" key="1">
    <source>
        <dbReference type="ARBA" id="ARBA00001946"/>
    </source>
</evidence>
<feature type="region of interest" description="Disordered" evidence="5">
    <location>
        <begin position="319"/>
        <end position="353"/>
    </location>
</feature>
<protein>
    <recommendedName>
        <fullName evidence="3">phosphatidate phosphatase</fullName>
        <ecNumber evidence="3">3.1.3.4</ecNumber>
    </recommendedName>
</protein>
<dbReference type="GO" id="GO:0008195">
    <property type="term" value="F:phosphatidate phosphatase activity"/>
    <property type="evidence" value="ECO:0000318"/>
    <property type="project" value="GO_Central"/>
</dbReference>
<dbReference type="InterPro" id="IPR026058">
    <property type="entry name" value="LIPIN"/>
</dbReference>
<evidence type="ECO:0000256" key="3">
    <source>
        <dbReference type="ARBA" id="ARBA00012638"/>
    </source>
</evidence>
<keyword evidence="8" id="KW-1185">Reference proteome</keyword>
<sequence length="632" mass="70793">MNYVEKLFDEVHYAFNLNAATLSGAIDILVIPQLDGSLKCTPFHVRFGKLQLIQSSAKVISIYVNGQKTDLQMKLGQAGEAFFVEESDEPVPDILATSPIPSPKGNRRAVSNGTTTTTTTTATTSATTFTASESLSKLNYESEYPTLQHSQFHHNHHHNSHNNNQQHNSLIDHFSISLSLCGHLILDKALQSEPEEKEAFFIEYLISFEHFCSDATLLKNPHLVAKINDQYYPWSIAGHIILSYLIYRRPITQESLNNLKKKDIEDRLQIGGANKSIESNASNANNTATAAIAQQQPPTKQSSYWRGWLWKNSNNVQNQNQNQIQSQQQHQQQLQQQISPSSSPPSSYNNIPDFQRKYTKKTLKPTSDQLKSLGLKKGINRITFVVSSTLLGTKEVSASIYLWDNTSKIVISDIDGTITKSDVFGQVLPLIGKDWSHIGVAELYSNIKANGYQIIYLTSRAIGQANLTRTYISSVKQTGSNPNSIGGIQGQSIPFTLPEGPVFMSPNRLLTSFNREVIRRNPEEFKIACLQDIQNIFPTTMSPFYAGFGNRNTDAISYNAVGVPKGKTFTINALGVINTTNTTYNKTYTKINELVQDMFPCQNANRNSVDEQWNEYHYWKKSVIPLNKLDPL</sequence>
<dbReference type="Pfam" id="PF08235">
    <property type="entry name" value="LNS2"/>
    <property type="match status" value="1"/>
</dbReference>
<evidence type="ECO:0000256" key="5">
    <source>
        <dbReference type="SAM" id="MobiDB-lite"/>
    </source>
</evidence>
<feature type="domain" description="LNS2/PITP" evidence="6">
    <location>
        <begin position="409"/>
        <end position="580"/>
    </location>
</feature>
<dbReference type="GeneID" id="10501403"/>
<dbReference type="GO" id="GO:0006911">
    <property type="term" value="P:phagocytosis, engulfment"/>
    <property type="evidence" value="ECO:0007669"/>
    <property type="project" value="EnsemblProtists"/>
</dbReference>
<evidence type="ECO:0000313" key="8">
    <source>
        <dbReference type="Proteomes" id="UP000001064"/>
    </source>
</evidence>
<dbReference type="InterPro" id="IPR031315">
    <property type="entry name" value="LNS2/PITP"/>
</dbReference>
<feature type="region of interest" description="Disordered" evidence="5">
    <location>
        <begin position="96"/>
        <end position="119"/>
    </location>
</feature>
<proteinExistence type="inferred from homology"/>
<organism evidence="7 8">
    <name type="scientific">Dictyostelium purpureum</name>
    <name type="common">Slime mold</name>
    <dbReference type="NCBI Taxonomy" id="5786"/>
    <lineage>
        <taxon>Eukaryota</taxon>
        <taxon>Amoebozoa</taxon>
        <taxon>Evosea</taxon>
        <taxon>Eumycetozoa</taxon>
        <taxon>Dictyostelia</taxon>
        <taxon>Dictyosteliales</taxon>
        <taxon>Dictyosteliaceae</taxon>
        <taxon>Dictyostelium</taxon>
    </lineage>
</organism>
<dbReference type="FunCoup" id="F0ZKN0">
    <property type="interactions" value="462"/>
</dbReference>
<dbReference type="GO" id="GO:0005829">
    <property type="term" value="C:cytosol"/>
    <property type="evidence" value="ECO:0007669"/>
    <property type="project" value="EnsemblProtists"/>
</dbReference>
<dbReference type="InterPro" id="IPR007651">
    <property type="entry name" value="Lipin_N"/>
</dbReference>